<dbReference type="Gene3D" id="3.40.1390.10">
    <property type="entry name" value="MurE/MurF, N-terminal domain"/>
    <property type="match status" value="1"/>
</dbReference>
<feature type="binding site" evidence="7">
    <location>
        <begin position="418"/>
        <end position="421"/>
    </location>
    <ligand>
        <name>meso-2,6-diaminopimelate</name>
        <dbReference type="ChEBI" id="CHEBI:57791"/>
    </ligand>
</feature>
<organism evidence="12 13">
    <name type="scientific">Succinivibrio dextrinosolvens DSM 3072</name>
    <dbReference type="NCBI Taxonomy" id="1123324"/>
    <lineage>
        <taxon>Bacteria</taxon>
        <taxon>Pseudomonadati</taxon>
        <taxon>Pseudomonadota</taxon>
        <taxon>Gammaproteobacteria</taxon>
        <taxon>Aeromonadales</taxon>
        <taxon>Succinivibrionaceae</taxon>
        <taxon>Succinivibrio</taxon>
    </lineage>
</organism>
<dbReference type="PANTHER" id="PTHR23135:SF4">
    <property type="entry name" value="UDP-N-ACETYLMURAMOYL-L-ALANYL-D-GLUTAMATE--2,6-DIAMINOPIMELATE LIGASE MURE HOMOLOG, CHLOROPLASTIC"/>
    <property type="match status" value="1"/>
</dbReference>
<keyword evidence="6 7" id="KW-0961">Cell wall biogenesis/degradation</keyword>
<gene>
    <name evidence="7" type="primary">murE</name>
    <name evidence="12" type="ORF">SAMN02745213_00812</name>
</gene>
<evidence type="ECO:0000256" key="6">
    <source>
        <dbReference type="ARBA" id="ARBA00023316"/>
    </source>
</evidence>
<comment type="function">
    <text evidence="7">Catalyzes the addition of meso-diaminopimelic acid to the nucleotide precursor UDP-N-acetylmuramoyl-L-alanyl-D-glutamate (UMAG) in the biosynthesis of bacterial cell-wall peptidoglycan.</text>
</comment>
<dbReference type="InterPro" id="IPR000713">
    <property type="entry name" value="Mur_ligase_N"/>
</dbReference>
<dbReference type="InterPro" id="IPR036565">
    <property type="entry name" value="Mur-like_cat_sf"/>
</dbReference>
<feature type="binding site" evidence="7">
    <location>
        <position position="29"/>
    </location>
    <ligand>
        <name>UDP-N-acetyl-alpha-D-muramoyl-L-alanyl-D-glutamate</name>
        <dbReference type="ChEBI" id="CHEBI:83900"/>
    </ligand>
</feature>
<dbReference type="InterPro" id="IPR013221">
    <property type="entry name" value="Mur_ligase_cen"/>
</dbReference>
<comment type="PTM">
    <text evidence="7">Carboxylation is probably crucial for Mg(2+) binding and, consequently, for the gamma-phosphate positioning of ATP.</text>
</comment>
<dbReference type="GO" id="GO:0000287">
    <property type="term" value="F:magnesium ion binding"/>
    <property type="evidence" value="ECO:0007669"/>
    <property type="project" value="UniProtKB-UniRule"/>
</dbReference>
<dbReference type="STRING" id="83771.SAMN02910357_00624"/>
<dbReference type="HAMAP" id="MF_00208">
    <property type="entry name" value="MurE"/>
    <property type="match status" value="1"/>
</dbReference>
<dbReference type="GO" id="GO:0005524">
    <property type="term" value="F:ATP binding"/>
    <property type="evidence" value="ECO:0007669"/>
    <property type="project" value="UniProtKB-UniRule"/>
</dbReference>
<feature type="domain" description="Mur ligase C-terminal" evidence="10">
    <location>
        <begin position="344"/>
        <end position="472"/>
    </location>
</feature>
<reference evidence="13" key="1">
    <citation type="submission" date="2017-02" db="EMBL/GenBank/DDBJ databases">
        <authorList>
            <person name="Varghese N."/>
            <person name="Submissions S."/>
        </authorList>
    </citation>
    <scope>NUCLEOTIDE SEQUENCE [LARGE SCALE GENOMIC DNA]</scope>
    <source>
        <strain evidence="13">DSM 3072</strain>
    </source>
</reference>
<evidence type="ECO:0000259" key="11">
    <source>
        <dbReference type="Pfam" id="PF08245"/>
    </source>
</evidence>
<dbReference type="Pfam" id="PF08245">
    <property type="entry name" value="Mur_ligase_M"/>
    <property type="match status" value="1"/>
</dbReference>
<dbReference type="SUPFAM" id="SSF63418">
    <property type="entry name" value="MurE/MurF N-terminal domain"/>
    <property type="match status" value="1"/>
</dbReference>
<dbReference type="SUPFAM" id="SSF53623">
    <property type="entry name" value="MurD-like peptide ligases, catalytic domain"/>
    <property type="match status" value="1"/>
</dbReference>
<dbReference type="NCBIfam" id="NF001126">
    <property type="entry name" value="PRK00139.1-4"/>
    <property type="match status" value="1"/>
</dbReference>
<dbReference type="EMBL" id="FUXX01000009">
    <property type="protein sequence ID" value="SKA60102.1"/>
    <property type="molecule type" value="Genomic_DNA"/>
</dbReference>
<keyword evidence="7" id="KW-0067">ATP-binding</keyword>
<evidence type="ECO:0000259" key="9">
    <source>
        <dbReference type="Pfam" id="PF01225"/>
    </source>
</evidence>
<evidence type="ECO:0000259" key="10">
    <source>
        <dbReference type="Pfam" id="PF02875"/>
    </source>
</evidence>
<comment type="subcellular location">
    <subcellularLocation>
        <location evidence="7 8">Cytoplasm</location>
    </subcellularLocation>
</comment>
<dbReference type="Gene3D" id="3.40.1190.10">
    <property type="entry name" value="Mur-like, catalytic domain"/>
    <property type="match status" value="1"/>
</dbReference>
<dbReference type="InterPro" id="IPR035911">
    <property type="entry name" value="MurE/MurF_N"/>
</dbReference>
<keyword evidence="2 7" id="KW-0132">Cell division</keyword>
<keyword evidence="5 7" id="KW-0131">Cell cycle</keyword>
<dbReference type="EC" id="6.3.2.13" evidence="7"/>
<feature type="binding site" evidence="7">
    <location>
        <begin position="157"/>
        <end position="158"/>
    </location>
    <ligand>
        <name>UDP-N-acetyl-alpha-D-muramoyl-L-alanyl-D-glutamate</name>
        <dbReference type="ChEBI" id="CHEBI:83900"/>
    </ligand>
</feature>
<dbReference type="NCBIfam" id="TIGR01085">
    <property type="entry name" value="murE"/>
    <property type="match status" value="1"/>
</dbReference>
<keyword evidence="13" id="KW-1185">Reference proteome</keyword>
<dbReference type="GO" id="GO:0008360">
    <property type="term" value="P:regulation of cell shape"/>
    <property type="evidence" value="ECO:0007669"/>
    <property type="project" value="UniProtKB-KW"/>
</dbReference>
<dbReference type="InterPro" id="IPR004101">
    <property type="entry name" value="Mur_ligase_C"/>
</dbReference>
<dbReference type="GO" id="GO:0071555">
    <property type="term" value="P:cell wall organization"/>
    <property type="evidence" value="ECO:0007669"/>
    <property type="project" value="UniProtKB-KW"/>
</dbReference>
<feature type="short sequence motif" description="Meso-diaminopimelate recognition motif" evidence="7">
    <location>
        <begin position="418"/>
        <end position="421"/>
    </location>
</feature>
<evidence type="ECO:0000256" key="1">
    <source>
        <dbReference type="ARBA" id="ARBA00005898"/>
    </source>
</evidence>
<keyword evidence="7" id="KW-0460">Magnesium</keyword>
<dbReference type="GO" id="GO:0005737">
    <property type="term" value="C:cytoplasm"/>
    <property type="evidence" value="ECO:0007669"/>
    <property type="project" value="UniProtKB-SubCell"/>
</dbReference>
<comment type="cofactor">
    <cofactor evidence="7">
        <name>Mg(2+)</name>
        <dbReference type="ChEBI" id="CHEBI:18420"/>
    </cofactor>
</comment>
<evidence type="ECO:0000313" key="12">
    <source>
        <dbReference type="EMBL" id="SKA60102.1"/>
    </source>
</evidence>
<evidence type="ECO:0000256" key="7">
    <source>
        <dbReference type="HAMAP-Rule" id="MF_00208"/>
    </source>
</evidence>
<feature type="modified residue" description="N6-carboxylysine" evidence="7">
    <location>
        <position position="224"/>
    </location>
</feature>
<dbReference type="InterPro" id="IPR036615">
    <property type="entry name" value="Mur_ligase_C_dom_sf"/>
</dbReference>
<keyword evidence="7 12" id="KW-0436">Ligase</keyword>
<dbReference type="Gene3D" id="3.90.190.20">
    <property type="entry name" value="Mur ligase, C-terminal domain"/>
    <property type="match status" value="1"/>
</dbReference>
<dbReference type="GO" id="GO:0051301">
    <property type="term" value="P:cell division"/>
    <property type="evidence" value="ECO:0007669"/>
    <property type="project" value="UniProtKB-KW"/>
</dbReference>
<protein>
    <recommendedName>
        <fullName evidence="7">UDP-N-acetylmuramoyl-L-alanyl-D-glutamate--2,6-diaminopimelate ligase</fullName>
        <ecNumber evidence="7">6.3.2.13</ecNumber>
    </recommendedName>
    <alternativeName>
        <fullName evidence="7">Meso-A2pm-adding enzyme</fullName>
    </alternativeName>
    <alternativeName>
        <fullName evidence="7">Meso-diaminopimelate-adding enzyme</fullName>
    </alternativeName>
    <alternativeName>
        <fullName evidence="7">UDP-MurNAc-L-Ala-D-Glu:meso-diaminopimelate ligase</fullName>
    </alternativeName>
    <alternativeName>
        <fullName evidence="7">UDP-MurNAc-tripeptide synthetase</fullName>
    </alternativeName>
    <alternativeName>
        <fullName evidence="7">UDP-N-acetylmuramyl-tripeptide synthetase</fullName>
    </alternativeName>
</protein>
<keyword evidence="4 7" id="KW-0573">Peptidoglycan synthesis</keyword>
<feature type="domain" description="Mur ligase N-terminal catalytic" evidence="9">
    <location>
        <begin position="25"/>
        <end position="87"/>
    </location>
</feature>
<dbReference type="Proteomes" id="UP000242432">
    <property type="component" value="Unassembled WGS sequence"/>
</dbReference>
<dbReference type="GO" id="GO:0008765">
    <property type="term" value="F:UDP-N-acetylmuramoylalanyl-D-glutamate-2,6-diaminopimelate ligase activity"/>
    <property type="evidence" value="ECO:0007669"/>
    <property type="project" value="UniProtKB-UniRule"/>
</dbReference>
<dbReference type="InterPro" id="IPR005761">
    <property type="entry name" value="UDP-N-AcMur-Glu-dNH2Pim_ligase"/>
</dbReference>
<comment type="caution">
    <text evidence="7">Lacks conserved residue(s) required for the propagation of feature annotation.</text>
</comment>
<dbReference type="AlphaFoldDB" id="A0A1T4V5H0"/>
<evidence type="ECO:0000256" key="4">
    <source>
        <dbReference type="ARBA" id="ARBA00022984"/>
    </source>
</evidence>
<feature type="binding site" evidence="7">
    <location>
        <position position="192"/>
    </location>
    <ligand>
        <name>UDP-N-acetyl-alpha-D-muramoyl-L-alanyl-D-glutamate</name>
        <dbReference type="ChEBI" id="CHEBI:83900"/>
    </ligand>
</feature>
<evidence type="ECO:0000256" key="3">
    <source>
        <dbReference type="ARBA" id="ARBA00022960"/>
    </source>
</evidence>
<dbReference type="Pfam" id="PF01225">
    <property type="entry name" value="Mur_ligase"/>
    <property type="match status" value="1"/>
</dbReference>
<keyword evidence="3 7" id="KW-0133">Cell shape</keyword>
<comment type="catalytic activity">
    <reaction evidence="7">
        <text>UDP-N-acetyl-alpha-D-muramoyl-L-alanyl-D-glutamate + meso-2,6-diaminopimelate + ATP = UDP-N-acetyl-alpha-D-muramoyl-L-alanyl-gamma-D-glutamyl-meso-2,6-diaminopimelate + ADP + phosphate + H(+)</text>
        <dbReference type="Rhea" id="RHEA:23676"/>
        <dbReference type="ChEBI" id="CHEBI:15378"/>
        <dbReference type="ChEBI" id="CHEBI:30616"/>
        <dbReference type="ChEBI" id="CHEBI:43474"/>
        <dbReference type="ChEBI" id="CHEBI:57791"/>
        <dbReference type="ChEBI" id="CHEBI:83900"/>
        <dbReference type="ChEBI" id="CHEBI:83905"/>
        <dbReference type="ChEBI" id="CHEBI:456216"/>
        <dbReference type="EC" id="6.3.2.13"/>
    </reaction>
</comment>
<dbReference type="GO" id="GO:0009252">
    <property type="term" value="P:peptidoglycan biosynthetic process"/>
    <property type="evidence" value="ECO:0007669"/>
    <property type="project" value="UniProtKB-UniRule"/>
</dbReference>
<feature type="binding site" evidence="7">
    <location>
        <position position="156"/>
    </location>
    <ligand>
        <name>UDP-N-acetyl-alpha-D-muramoyl-L-alanyl-D-glutamate</name>
        <dbReference type="ChEBI" id="CHEBI:83900"/>
    </ligand>
</feature>
<feature type="domain" description="Mur ligase central" evidence="11">
    <location>
        <begin position="112"/>
        <end position="321"/>
    </location>
</feature>
<dbReference type="RefSeq" id="WP_078928351.1">
    <property type="nucleotide sequence ID" value="NZ_FUXX01000009.1"/>
</dbReference>
<feature type="binding site" evidence="7">
    <location>
        <position position="394"/>
    </location>
    <ligand>
        <name>meso-2,6-diaminopimelate</name>
        <dbReference type="ChEBI" id="CHEBI:57791"/>
    </ligand>
</feature>
<evidence type="ECO:0000256" key="8">
    <source>
        <dbReference type="RuleBase" id="RU004135"/>
    </source>
</evidence>
<feature type="binding site" evidence="7">
    <location>
        <position position="470"/>
    </location>
    <ligand>
        <name>meso-2,6-diaminopimelate</name>
        <dbReference type="ChEBI" id="CHEBI:57791"/>
    </ligand>
</feature>
<feature type="binding site" evidence="7">
    <location>
        <begin position="114"/>
        <end position="120"/>
    </location>
    <ligand>
        <name>ATP</name>
        <dbReference type="ChEBI" id="CHEBI:30616"/>
    </ligand>
</feature>
<keyword evidence="7" id="KW-0547">Nucleotide-binding</keyword>
<evidence type="ECO:0000256" key="2">
    <source>
        <dbReference type="ARBA" id="ARBA00022618"/>
    </source>
</evidence>
<feature type="binding site" evidence="7">
    <location>
        <position position="474"/>
    </location>
    <ligand>
        <name>meso-2,6-diaminopimelate</name>
        <dbReference type="ChEBI" id="CHEBI:57791"/>
    </ligand>
</feature>
<dbReference type="UniPathway" id="UPA00219"/>
<sequence>MKKLKQIVSFLGLKKKVEDIEVLDLEIDSRKIKEGSAFLALKGTRTNGLKYMRSAQEAGAAAILYQEKNPPSDEDLEGVTIPVIKIPKDKKIGLLASWFYDNPSNKIGLIGITGTNGKSTITQLIAQWLSFGMDTKCAVLGTLGFGFLPDLQKSSNTTLDAVTLQKTLYQMVHQGAHYAALEVSSIGAVEGRIDGCTFSAAGYTNLTRDHLDYHKTMENYAEAKLNFLKRVPPKRIVLNVDNEQGIKYSEELHGCVAYSCKSDFFSSTNSLLFNRYVWIKSATYKAHSIVIEIESSYGSGKCEIGLLGGFNVENFACALTVLLNLGFPLDKLLATASKLKPIKGRMECFTAEHKPHIVVDYAHTPDGVEQVLRGVREHHPDGEIWCVLGCGGDRDKGKRPIMAIKASVFADHAVFTSDNPRTEDPKAILDDMQNGVIAEAHNFICIEDREKAIKYAFEHATEKDCIVIAGKGHEDYQIFKDKTIHFSDREIACNLLGVKCD</sequence>
<dbReference type="SUPFAM" id="SSF53244">
    <property type="entry name" value="MurD-like peptide ligases, peptide-binding domain"/>
    <property type="match status" value="1"/>
</dbReference>
<proteinExistence type="inferred from homology"/>
<feature type="binding site" evidence="7">
    <location>
        <position position="184"/>
    </location>
    <ligand>
        <name>UDP-N-acetyl-alpha-D-muramoyl-L-alanyl-D-glutamate</name>
        <dbReference type="ChEBI" id="CHEBI:83900"/>
    </ligand>
</feature>
<dbReference type="PANTHER" id="PTHR23135">
    <property type="entry name" value="MUR LIGASE FAMILY MEMBER"/>
    <property type="match status" value="1"/>
</dbReference>
<evidence type="ECO:0000313" key="13">
    <source>
        <dbReference type="Proteomes" id="UP000242432"/>
    </source>
</evidence>
<name>A0A1T4V5H0_9GAMM</name>
<comment type="pathway">
    <text evidence="7 8">Cell wall biogenesis; peptidoglycan biosynthesis.</text>
</comment>
<comment type="similarity">
    <text evidence="1 7">Belongs to the MurCDEF family. MurE subfamily.</text>
</comment>
<accession>A0A1T4V5H0</accession>
<dbReference type="Pfam" id="PF02875">
    <property type="entry name" value="Mur_ligase_C"/>
    <property type="match status" value="1"/>
</dbReference>
<evidence type="ECO:0000256" key="5">
    <source>
        <dbReference type="ARBA" id="ARBA00023306"/>
    </source>
</evidence>
<keyword evidence="7" id="KW-0963">Cytoplasm</keyword>